<dbReference type="EnsemblMetazoa" id="PPA44326.1">
    <property type="protein sequence ID" value="PPA44326.1"/>
    <property type="gene ID" value="WBGene00282695"/>
</dbReference>
<evidence type="ECO:0000313" key="3">
    <source>
        <dbReference type="Proteomes" id="UP000005239"/>
    </source>
</evidence>
<feature type="compositionally biased region" description="Basic and acidic residues" evidence="1">
    <location>
        <begin position="108"/>
        <end position="119"/>
    </location>
</feature>
<protein>
    <submittedName>
        <fullName evidence="2">Uncharacterized protein</fullName>
    </submittedName>
</protein>
<feature type="region of interest" description="Disordered" evidence="1">
    <location>
        <begin position="105"/>
        <end position="137"/>
    </location>
</feature>
<name>A0A2A6BQA1_PRIPA</name>
<proteinExistence type="predicted"/>
<organism evidence="2 3">
    <name type="scientific">Pristionchus pacificus</name>
    <name type="common">Parasitic nematode worm</name>
    <dbReference type="NCBI Taxonomy" id="54126"/>
    <lineage>
        <taxon>Eukaryota</taxon>
        <taxon>Metazoa</taxon>
        <taxon>Ecdysozoa</taxon>
        <taxon>Nematoda</taxon>
        <taxon>Chromadorea</taxon>
        <taxon>Rhabditida</taxon>
        <taxon>Rhabditina</taxon>
        <taxon>Diplogasteromorpha</taxon>
        <taxon>Diplogasteroidea</taxon>
        <taxon>Neodiplogasteridae</taxon>
        <taxon>Pristionchus</taxon>
    </lineage>
</organism>
<reference evidence="2" key="2">
    <citation type="submission" date="2022-06" db="UniProtKB">
        <authorList>
            <consortium name="EnsemblMetazoa"/>
        </authorList>
    </citation>
    <scope>IDENTIFICATION</scope>
    <source>
        <strain evidence="2">PS312</strain>
    </source>
</reference>
<accession>A0A2A6BQA1</accession>
<keyword evidence="3" id="KW-1185">Reference proteome</keyword>
<reference evidence="3" key="1">
    <citation type="journal article" date="2008" name="Nat. Genet.">
        <title>The Pristionchus pacificus genome provides a unique perspective on nematode lifestyle and parasitism.</title>
        <authorList>
            <person name="Dieterich C."/>
            <person name="Clifton S.W."/>
            <person name="Schuster L.N."/>
            <person name="Chinwalla A."/>
            <person name="Delehaunty K."/>
            <person name="Dinkelacker I."/>
            <person name="Fulton L."/>
            <person name="Fulton R."/>
            <person name="Godfrey J."/>
            <person name="Minx P."/>
            <person name="Mitreva M."/>
            <person name="Roeseler W."/>
            <person name="Tian H."/>
            <person name="Witte H."/>
            <person name="Yang S.P."/>
            <person name="Wilson R.K."/>
            <person name="Sommer R.J."/>
        </authorList>
    </citation>
    <scope>NUCLEOTIDE SEQUENCE [LARGE SCALE GENOMIC DNA]</scope>
    <source>
        <strain evidence="3">PS312</strain>
    </source>
</reference>
<dbReference type="AlphaFoldDB" id="A0A2A6BQA1"/>
<evidence type="ECO:0000313" key="2">
    <source>
        <dbReference type="EnsemblMetazoa" id="PPA44326.1"/>
    </source>
</evidence>
<dbReference type="Proteomes" id="UP000005239">
    <property type="component" value="Unassembled WGS sequence"/>
</dbReference>
<feature type="compositionally biased region" description="Basic and acidic residues" evidence="1">
    <location>
        <begin position="38"/>
        <end position="51"/>
    </location>
</feature>
<accession>A0A8R1V1R3</accession>
<feature type="compositionally biased region" description="Basic and acidic residues" evidence="1">
    <location>
        <begin position="1"/>
        <end position="13"/>
    </location>
</feature>
<evidence type="ECO:0000256" key="1">
    <source>
        <dbReference type="SAM" id="MobiDB-lite"/>
    </source>
</evidence>
<feature type="region of interest" description="Disordered" evidence="1">
    <location>
        <begin position="1"/>
        <end position="52"/>
    </location>
</feature>
<sequence>MERRKGEDKRKNMEMPTDECEPSDKEGSRLFDSYGLSEVREAREHEERGELRAQLPSSRLMSAEHWSKGGIISMCKNGFDYASRLSDIERLLNGTIVAQRIISIPKPKTAESRSSRSESRVNIARVEGEEKESRGEL</sequence>
<feature type="compositionally biased region" description="Basic and acidic residues" evidence="1">
    <location>
        <begin position="126"/>
        <end position="137"/>
    </location>
</feature>
<gene>
    <name evidence="2" type="primary">WBGene00282695</name>
</gene>